<comment type="caution">
    <text evidence="1">The sequence shown here is derived from an EMBL/GenBank/DDBJ whole genome shotgun (WGS) entry which is preliminary data.</text>
</comment>
<dbReference type="Proteomes" id="UP000286097">
    <property type="component" value="Unassembled WGS sequence"/>
</dbReference>
<dbReference type="Proteomes" id="UP000282087">
    <property type="component" value="Unassembled WGS sequence"/>
</dbReference>
<evidence type="ECO:0000313" key="2">
    <source>
        <dbReference type="EMBL" id="RQM17894.1"/>
    </source>
</evidence>
<dbReference type="VEuPathDB" id="FungiDB:DD237_002251"/>
<name>A0A3M6VTY1_9STRA</name>
<dbReference type="EMBL" id="QKXF01000087">
    <property type="protein sequence ID" value="RQM17894.1"/>
    <property type="molecule type" value="Genomic_DNA"/>
</dbReference>
<gene>
    <name evidence="2" type="ORF">DD237_002251</name>
    <name evidence="1" type="ORF">DD238_001071</name>
</gene>
<reference evidence="3 4" key="1">
    <citation type="submission" date="2018-06" db="EMBL/GenBank/DDBJ databases">
        <title>Comparative genomics of downy mildews reveals potential adaptations to biotrophy.</title>
        <authorList>
            <person name="Fletcher K."/>
            <person name="Klosterman S.J."/>
            <person name="Derevnina L."/>
            <person name="Martin F."/>
            <person name="Koike S."/>
            <person name="Reyes Chin-Wo S."/>
            <person name="Mou B."/>
            <person name="Michelmore R."/>
        </authorList>
    </citation>
    <scope>NUCLEOTIDE SEQUENCE [LARGE SCALE GENOMIC DNA]</scope>
    <source>
        <strain evidence="2 4">R13</strain>
        <strain evidence="1 3">R14</strain>
    </source>
</reference>
<keyword evidence="3" id="KW-1185">Reference proteome</keyword>
<proteinExistence type="predicted"/>
<dbReference type="EMBL" id="QLLG01000004">
    <property type="protein sequence ID" value="RMX70224.1"/>
    <property type="molecule type" value="Genomic_DNA"/>
</dbReference>
<evidence type="ECO:0000313" key="1">
    <source>
        <dbReference type="EMBL" id="RMX70224.1"/>
    </source>
</evidence>
<sequence>MAENFQRYELLLYAAFSIQADVNTMHAGNIELESCYGVNLLMRDFLSLPESVLDANCTYANAILSPEDVKDVTTHA</sequence>
<protein>
    <submittedName>
        <fullName evidence="1">Uncharacterized protein</fullName>
    </submittedName>
</protein>
<organism evidence="1 3">
    <name type="scientific">Peronospora effusa</name>
    <dbReference type="NCBI Taxonomy" id="542832"/>
    <lineage>
        <taxon>Eukaryota</taxon>
        <taxon>Sar</taxon>
        <taxon>Stramenopiles</taxon>
        <taxon>Oomycota</taxon>
        <taxon>Peronosporomycetes</taxon>
        <taxon>Peronosporales</taxon>
        <taxon>Peronosporaceae</taxon>
        <taxon>Peronospora</taxon>
    </lineage>
</organism>
<evidence type="ECO:0000313" key="4">
    <source>
        <dbReference type="Proteomes" id="UP000286097"/>
    </source>
</evidence>
<accession>A0A3M6VTY1</accession>
<dbReference type="AlphaFoldDB" id="A0A3M6VTY1"/>
<evidence type="ECO:0000313" key="3">
    <source>
        <dbReference type="Proteomes" id="UP000282087"/>
    </source>
</evidence>